<keyword evidence="5 8" id="KW-0812">Transmembrane</keyword>
<comment type="caution">
    <text evidence="10">The sequence shown here is derived from an EMBL/GenBank/DDBJ whole genome shotgun (WGS) entry which is preliminary data.</text>
</comment>
<feature type="transmembrane region" description="Helical" evidence="8">
    <location>
        <begin position="72"/>
        <end position="88"/>
    </location>
</feature>
<dbReference type="InterPro" id="IPR038731">
    <property type="entry name" value="RgtA/B/C-like"/>
</dbReference>
<reference evidence="10 11" key="1">
    <citation type="journal article" date="2016" name="Nat. Commun.">
        <title>Thousands of microbial genomes shed light on interconnected biogeochemical processes in an aquifer system.</title>
        <authorList>
            <person name="Anantharaman K."/>
            <person name="Brown C.T."/>
            <person name="Hug L.A."/>
            <person name="Sharon I."/>
            <person name="Castelle C.J."/>
            <person name="Probst A.J."/>
            <person name="Thomas B.C."/>
            <person name="Singh A."/>
            <person name="Wilkins M.J."/>
            <person name="Karaoz U."/>
            <person name="Brodie E.L."/>
            <person name="Williams K.H."/>
            <person name="Hubbard S.S."/>
            <person name="Banfield J.F."/>
        </authorList>
    </citation>
    <scope>NUCLEOTIDE SEQUENCE [LARGE SCALE GENOMIC DNA]</scope>
</reference>
<evidence type="ECO:0000259" key="9">
    <source>
        <dbReference type="Pfam" id="PF13231"/>
    </source>
</evidence>
<evidence type="ECO:0000256" key="8">
    <source>
        <dbReference type="SAM" id="Phobius"/>
    </source>
</evidence>
<evidence type="ECO:0000256" key="5">
    <source>
        <dbReference type="ARBA" id="ARBA00022692"/>
    </source>
</evidence>
<feature type="transmembrane region" description="Helical" evidence="8">
    <location>
        <begin position="95"/>
        <end position="113"/>
    </location>
</feature>
<dbReference type="Pfam" id="PF13231">
    <property type="entry name" value="PMT_2"/>
    <property type="match status" value="1"/>
</dbReference>
<dbReference type="GO" id="GO:0016763">
    <property type="term" value="F:pentosyltransferase activity"/>
    <property type="evidence" value="ECO:0007669"/>
    <property type="project" value="TreeGrafter"/>
</dbReference>
<accession>A0A1F5B3Y4</accession>
<feature type="transmembrane region" description="Helical" evidence="8">
    <location>
        <begin position="133"/>
        <end position="159"/>
    </location>
</feature>
<keyword evidence="7 8" id="KW-0472">Membrane</keyword>
<evidence type="ECO:0000256" key="1">
    <source>
        <dbReference type="ARBA" id="ARBA00004651"/>
    </source>
</evidence>
<evidence type="ECO:0000256" key="7">
    <source>
        <dbReference type="ARBA" id="ARBA00023136"/>
    </source>
</evidence>
<gene>
    <name evidence="10" type="ORF">A2819_00285</name>
</gene>
<dbReference type="AlphaFoldDB" id="A0A1F5B3Y4"/>
<feature type="transmembrane region" description="Helical" evidence="8">
    <location>
        <begin position="404"/>
        <end position="423"/>
    </location>
</feature>
<feature type="domain" description="Glycosyltransferase RgtA/B/C/D-like" evidence="9">
    <location>
        <begin position="74"/>
        <end position="230"/>
    </location>
</feature>
<dbReference type="GO" id="GO:0005886">
    <property type="term" value="C:plasma membrane"/>
    <property type="evidence" value="ECO:0007669"/>
    <property type="project" value="UniProtKB-SubCell"/>
</dbReference>
<proteinExistence type="predicted"/>
<keyword evidence="3" id="KW-0328">Glycosyltransferase</keyword>
<evidence type="ECO:0000313" key="10">
    <source>
        <dbReference type="EMBL" id="OGD25306.1"/>
    </source>
</evidence>
<sequence length="459" mass="52778">MKNFIVLHKKPILIFTITLLVELLVIFILIRINGTEIFFRGDGQDYQNLANNLINHQMLAITPLPPYWPTSFRTPIYPFWLAFIYLIFRSYNAAIFIGAFVFALSAPLIYLIGREVFTEKVAVTAAFLSGLEPWALFQAGFIAAEQIFMPIFLLSAYFLCLYLKYSKTSHIYFSSFIMGIAVLTRPAALFFIAIFIFLALIFESKYSFWRSIKVSVLIFFIFIAVLAPWLVRNKVVLNSWQFSSASGIRSFADNVMLQEYLGKTKPGEAIDIYKQARQLVGAKSDYDLMTVENSQKISQIALKEIKTNFGAFLKMHFKDMSLFLFKNSYGNIFFDLGVPDSNVQSKISNYIQWSEIKYLDIINLIKNSSSGAKILLVLVFFWPAAAILAVMGIFTAFKQNRYNLLFWFLILWIIYFPFLVSWGDISRYRLSIHASLFLLTAAGFYRIKSSFLTLTVKND</sequence>
<protein>
    <recommendedName>
        <fullName evidence="9">Glycosyltransferase RgtA/B/C/D-like domain-containing protein</fullName>
    </recommendedName>
</protein>
<feature type="transmembrane region" description="Helical" evidence="8">
    <location>
        <begin position="208"/>
        <end position="231"/>
    </location>
</feature>
<comment type="subcellular location">
    <subcellularLocation>
        <location evidence="1">Cell membrane</location>
        <topology evidence="1">Multi-pass membrane protein</topology>
    </subcellularLocation>
</comment>
<keyword evidence="6 8" id="KW-1133">Transmembrane helix</keyword>
<dbReference type="InterPro" id="IPR050297">
    <property type="entry name" value="LipidA_mod_glycosyltrf_83"/>
</dbReference>
<dbReference type="EMBL" id="MEYK01000015">
    <property type="protein sequence ID" value="OGD25306.1"/>
    <property type="molecule type" value="Genomic_DNA"/>
</dbReference>
<dbReference type="Proteomes" id="UP000176431">
    <property type="component" value="Unassembled WGS sequence"/>
</dbReference>
<dbReference type="GO" id="GO:0009103">
    <property type="term" value="P:lipopolysaccharide biosynthetic process"/>
    <property type="evidence" value="ECO:0007669"/>
    <property type="project" value="UniProtKB-ARBA"/>
</dbReference>
<feature type="transmembrane region" description="Helical" evidence="8">
    <location>
        <begin position="374"/>
        <end position="398"/>
    </location>
</feature>
<evidence type="ECO:0000256" key="2">
    <source>
        <dbReference type="ARBA" id="ARBA00022475"/>
    </source>
</evidence>
<feature type="transmembrane region" description="Helical" evidence="8">
    <location>
        <begin position="12"/>
        <end position="32"/>
    </location>
</feature>
<evidence type="ECO:0000256" key="4">
    <source>
        <dbReference type="ARBA" id="ARBA00022679"/>
    </source>
</evidence>
<evidence type="ECO:0000256" key="6">
    <source>
        <dbReference type="ARBA" id="ARBA00022989"/>
    </source>
</evidence>
<dbReference type="PANTHER" id="PTHR33908:SF11">
    <property type="entry name" value="MEMBRANE PROTEIN"/>
    <property type="match status" value="1"/>
</dbReference>
<dbReference type="PANTHER" id="PTHR33908">
    <property type="entry name" value="MANNOSYLTRANSFERASE YKCB-RELATED"/>
    <property type="match status" value="1"/>
</dbReference>
<keyword evidence="4" id="KW-0808">Transferase</keyword>
<organism evidence="10 11">
    <name type="scientific">Candidatus Azambacteria bacterium RIFCSPHIGHO2_01_FULL_40_24</name>
    <dbReference type="NCBI Taxonomy" id="1797301"/>
    <lineage>
        <taxon>Bacteria</taxon>
        <taxon>Candidatus Azamiibacteriota</taxon>
    </lineage>
</organism>
<feature type="transmembrane region" description="Helical" evidence="8">
    <location>
        <begin position="171"/>
        <end position="202"/>
    </location>
</feature>
<name>A0A1F5B3Y4_9BACT</name>
<evidence type="ECO:0000256" key="3">
    <source>
        <dbReference type="ARBA" id="ARBA00022676"/>
    </source>
</evidence>
<evidence type="ECO:0000313" key="11">
    <source>
        <dbReference type="Proteomes" id="UP000176431"/>
    </source>
</evidence>
<feature type="transmembrane region" description="Helical" evidence="8">
    <location>
        <begin position="430"/>
        <end position="447"/>
    </location>
</feature>
<keyword evidence="2" id="KW-1003">Cell membrane</keyword>